<dbReference type="RefSeq" id="WP_191749338.1">
    <property type="nucleotide sequence ID" value="NZ_JACSQZ010000013.1"/>
</dbReference>
<name>A0ABR8Q2C8_9CLOT</name>
<evidence type="ECO:0000313" key="1">
    <source>
        <dbReference type="EMBL" id="MBD7914582.1"/>
    </source>
</evidence>
<accession>A0ABR8Q2C8</accession>
<protein>
    <submittedName>
        <fullName evidence="1">Uncharacterized protein</fullName>
    </submittedName>
</protein>
<reference evidence="1 2" key="1">
    <citation type="submission" date="2020-08" db="EMBL/GenBank/DDBJ databases">
        <title>A Genomic Blueprint of the Chicken Gut Microbiome.</title>
        <authorList>
            <person name="Gilroy R."/>
            <person name="Ravi A."/>
            <person name="Getino M."/>
            <person name="Pursley I."/>
            <person name="Horton D.L."/>
            <person name="Alikhan N.-F."/>
            <person name="Baker D."/>
            <person name="Gharbi K."/>
            <person name="Hall N."/>
            <person name="Watson M."/>
            <person name="Adriaenssens E.M."/>
            <person name="Foster-Nyarko E."/>
            <person name="Jarju S."/>
            <person name="Secka A."/>
            <person name="Antonio M."/>
            <person name="Oren A."/>
            <person name="Chaudhuri R."/>
            <person name="La Ragione R.M."/>
            <person name="Hildebrand F."/>
            <person name="Pallen M.J."/>
        </authorList>
    </citation>
    <scope>NUCLEOTIDE SEQUENCE [LARGE SCALE GENOMIC DNA]</scope>
    <source>
        <strain evidence="1 2">Sa3CUN1</strain>
    </source>
</reference>
<dbReference type="InterPro" id="IPR027417">
    <property type="entry name" value="P-loop_NTPase"/>
</dbReference>
<dbReference type="EMBL" id="JACSQZ010000013">
    <property type="protein sequence ID" value="MBD7914582.1"/>
    <property type="molecule type" value="Genomic_DNA"/>
</dbReference>
<proteinExistence type="predicted"/>
<evidence type="ECO:0000313" key="2">
    <source>
        <dbReference type="Proteomes" id="UP000640335"/>
    </source>
</evidence>
<sequence>MKYADFIKGNEGFQYSINIQYDFMNLNKIKGYIPTRKSIEILKEYLLNTIVDDRDKSTVLIGPYGKGKSHLLLILLGLMCGSNDIKELNDLVNKIKYIDNTCAEFAEDVLSNKKYLPIIVNFNSGDLNQAFLIAVNKALKIQGIQNILPNTYFDSVLSVLESWEKYDQTISLVESLIKEKTKFDLNTFKRKLKSFDTFSYEVFKEIFKVVTSGIEFNPLINTDVVKLYEEINHILKEQYGFNGMIIVFDEFSKFIEASVDINSAMNLKILQDFAEVSNRLKDPQIHLVCVTHKTINEYISKIPQEKIDAWRAIEGRFKEILFNSSSQQNYDLISNAIVKDINKVKEVLIEKDLYKNKSVYSAKNLFKYDENEYTEHIIEGCFPLSPYSTYILPIISEKVAQNERTLFTYLSKEEKNSLIELLANKNEFDLVTIDKLYEYFEPLFRKETFNEAIYNIWLKTDTALKIVYSEEEKRVIKALGILYIVNDFNSLPPTEKVISNVLNMDKSVVESTIKNLRHLNILILRRSTETLDFIPITSVDIKGKIDNLVSTKFKLPNLSETYNELVNLKYLLPKKYNDTYKMTRFFKRTFMTINQIMAYMNAEKLLSDYETDGIIIDLIYENSIDKEKVNKWLDEIDDNRIIVTIPKEVIKIKEDISEYEAISYLKADEEFLKEDSAIESQLDILFEDVVQKISDYINKVYDISQKNSFIYINNKRYSGLKPYKLSAKLSKICTCNFLKSPIINNELINKQEITAPIKKARNIIIDMILNKSYLDFDSSKNAPECTLFRATLLNKGLLEEEKYYNEDIKLILSEIKDFIFKCKNKEISFGELYRSLTSNEKKIGMRKGVLPIYLAFILKDYKEEAIIYLKNGRSKKEVVLDSTIIENINTTPNDYLIKVEKVTEEKDLYISSLLNMFSKYLNKKSNNNYVDIVNGMRRWMQSLSLYSQNHQRNINSDEYLRSEIINLRKELVKYEINYRGFIFNDLLKYLNVDSYHECINELKDIKEYLDTHDEKVRQYLINETNKIIDSNYKGSLSGNLNTWYSSLSDEQKGHLYNTETNDLLRFIQKSNNNEIDIINNLVYIFSNLAVEDWNDNSINVYLNGIRSSKEQVENYELSIDSDNNNGLVKIVFESDDSETIEKTFNKVEVSPLGSTLCNAIEEIIEEYGDSVNDNEKRNILMDILSNYI</sequence>
<gene>
    <name evidence="1" type="ORF">H9660_05440</name>
</gene>
<comment type="caution">
    <text evidence="1">The sequence shown here is derived from an EMBL/GenBank/DDBJ whole genome shotgun (WGS) entry which is preliminary data.</text>
</comment>
<organism evidence="1 2">
    <name type="scientific">Clostridium gallinarum</name>
    <dbReference type="NCBI Taxonomy" id="2762246"/>
    <lineage>
        <taxon>Bacteria</taxon>
        <taxon>Bacillati</taxon>
        <taxon>Bacillota</taxon>
        <taxon>Clostridia</taxon>
        <taxon>Eubacteriales</taxon>
        <taxon>Clostridiaceae</taxon>
        <taxon>Clostridium</taxon>
    </lineage>
</organism>
<dbReference type="SUPFAM" id="SSF52540">
    <property type="entry name" value="P-loop containing nucleoside triphosphate hydrolases"/>
    <property type="match status" value="1"/>
</dbReference>
<dbReference type="Proteomes" id="UP000640335">
    <property type="component" value="Unassembled WGS sequence"/>
</dbReference>
<keyword evidence="2" id="KW-1185">Reference proteome</keyword>